<name>A0A6N7LMK4_SINTE</name>
<dbReference type="RefSeq" id="WP_153442288.1">
    <property type="nucleotide sequence ID" value="NZ_CP121659.1"/>
</dbReference>
<dbReference type="OrthoDB" id="8480244at2"/>
<evidence type="ECO:0000313" key="1">
    <source>
        <dbReference type="EMBL" id="MQX18510.1"/>
    </source>
</evidence>
<accession>A0A6N7LMK4</accession>
<dbReference type="AlphaFoldDB" id="A0A6N7LMK4"/>
<keyword evidence="2" id="KW-1185">Reference proteome</keyword>
<dbReference type="PIRSF" id="PIRSF031878">
    <property type="entry name" value="UCP031878"/>
    <property type="match status" value="1"/>
</dbReference>
<dbReference type="Pfam" id="PF07310">
    <property type="entry name" value="PAS_5"/>
    <property type="match status" value="1"/>
</dbReference>
<dbReference type="Proteomes" id="UP000439983">
    <property type="component" value="Unassembled WGS sequence"/>
</dbReference>
<organism evidence="1 2">
    <name type="scientific">Sinorhizobium terangae</name>
    <dbReference type="NCBI Taxonomy" id="110322"/>
    <lineage>
        <taxon>Bacteria</taxon>
        <taxon>Pseudomonadati</taxon>
        <taxon>Pseudomonadota</taxon>
        <taxon>Alphaproteobacteria</taxon>
        <taxon>Hyphomicrobiales</taxon>
        <taxon>Rhizobiaceae</taxon>
        <taxon>Sinorhizobium/Ensifer group</taxon>
        <taxon>Sinorhizobium</taxon>
    </lineage>
</organism>
<gene>
    <name evidence="1" type="ORF">GHK62_28405</name>
</gene>
<reference evidence="1 2" key="1">
    <citation type="journal article" date="2013" name="Genome Biol.">
        <title>Comparative genomics of the core and accessory genomes of 48 Sinorhizobium strains comprising five genospecies.</title>
        <authorList>
            <person name="Sugawara M."/>
            <person name="Epstein B."/>
            <person name="Badgley B.D."/>
            <person name="Unno T."/>
            <person name="Xu L."/>
            <person name="Reese J."/>
            <person name="Gyaneshwar P."/>
            <person name="Denny R."/>
            <person name="Mudge J."/>
            <person name="Bharti A.K."/>
            <person name="Farmer A.D."/>
            <person name="May G.D."/>
            <person name="Woodward J.E."/>
            <person name="Medigue C."/>
            <person name="Vallenet D."/>
            <person name="Lajus A."/>
            <person name="Rouy Z."/>
            <person name="Martinez-Vaz B."/>
            <person name="Tiffin P."/>
            <person name="Young N.D."/>
            <person name="Sadowsky M.J."/>
        </authorList>
    </citation>
    <scope>NUCLEOTIDE SEQUENCE [LARGE SCALE GENOMIC DNA]</scope>
    <source>
        <strain evidence="1 2">USDA4894</strain>
    </source>
</reference>
<dbReference type="InterPro" id="IPR009922">
    <property type="entry name" value="DUF1457"/>
</dbReference>
<protein>
    <submittedName>
        <fullName evidence="1">PAS domain-containing protein</fullName>
    </submittedName>
</protein>
<dbReference type="EMBL" id="WITC01000121">
    <property type="protein sequence ID" value="MQX18510.1"/>
    <property type="molecule type" value="Genomic_DNA"/>
</dbReference>
<evidence type="ECO:0000313" key="2">
    <source>
        <dbReference type="Proteomes" id="UP000439983"/>
    </source>
</evidence>
<proteinExistence type="predicted"/>
<sequence length="203" mass="22557">MRSKTTIELFRYWNTLRGERDLPRRDEIEPQEICALLPNLFILERQPGGDIRFRLAGTHVCALFGRELRGQPFGTLWPASEASEAVRIADRVMTQRSLAALSACGLTAGGERLETELLLTPLGSPQGDSDRILGSLAPLSRPSWLHMTPLECLVPQGLQILDSGRGGRLEMAEASHAVSAPTHREENGRKVQHLRIFEGGRER</sequence>
<comment type="caution">
    <text evidence="1">The sequence shown here is derived from an EMBL/GenBank/DDBJ whole genome shotgun (WGS) entry which is preliminary data.</text>
</comment>